<dbReference type="EMBL" id="UYSL01019879">
    <property type="protein sequence ID" value="VDL70908.1"/>
    <property type="molecule type" value="Genomic_DNA"/>
</dbReference>
<protein>
    <submittedName>
        <fullName evidence="2 4">Uncharacterized protein</fullName>
    </submittedName>
</protein>
<evidence type="ECO:0000313" key="3">
    <source>
        <dbReference type="Proteomes" id="UP000271162"/>
    </source>
</evidence>
<organism evidence="4">
    <name type="scientific">Nippostrongylus brasiliensis</name>
    <name type="common">Rat hookworm</name>
    <dbReference type="NCBI Taxonomy" id="27835"/>
    <lineage>
        <taxon>Eukaryota</taxon>
        <taxon>Metazoa</taxon>
        <taxon>Ecdysozoa</taxon>
        <taxon>Nematoda</taxon>
        <taxon>Chromadorea</taxon>
        <taxon>Rhabditida</taxon>
        <taxon>Rhabditina</taxon>
        <taxon>Rhabditomorpha</taxon>
        <taxon>Strongyloidea</taxon>
        <taxon>Heligmosomidae</taxon>
        <taxon>Nippostrongylus</taxon>
    </lineage>
</organism>
<evidence type="ECO:0000313" key="2">
    <source>
        <dbReference type="EMBL" id="VDL70908.1"/>
    </source>
</evidence>
<accession>A0A0N4XWN2</accession>
<evidence type="ECO:0000256" key="1">
    <source>
        <dbReference type="SAM" id="MobiDB-lite"/>
    </source>
</evidence>
<evidence type="ECO:0000313" key="4">
    <source>
        <dbReference type="WBParaSite" id="NBR_0000731801-mRNA-1"/>
    </source>
</evidence>
<sequence length="111" mass="12964">MERRADDPDKAQQIDGEFLADHSQTLHRRLRKDFDRPTAYETAQQKHRTTTIRTDEMSTKNEDEMFRKDSGMDLVSQTFLRRAGKWNAETEMRIHITELIDSSSSECCVIG</sequence>
<feature type="compositionally biased region" description="Basic and acidic residues" evidence="1">
    <location>
        <begin position="53"/>
        <end position="62"/>
    </location>
</feature>
<dbReference type="WBParaSite" id="NBR_0000731801-mRNA-1">
    <property type="protein sequence ID" value="NBR_0000731801-mRNA-1"/>
    <property type="gene ID" value="NBR_0000731801"/>
</dbReference>
<reference evidence="2 3" key="2">
    <citation type="submission" date="2018-11" db="EMBL/GenBank/DDBJ databases">
        <authorList>
            <consortium name="Pathogen Informatics"/>
        </authorList>
    </citation>
    <scope>NUCLEOTIDE SEQUENCE [LARGE SCALE GENOMIC DNA]</scope>
</reference>
<proteinExistence type="predicted"/>
<name>A0A0N4XWN2_NIPBR</name>
<dbReference type="Proteomes" id="UP000271162">
    <property type="component" value="Unassembled WGS sequence"/>
</dbReference>
<gene>
    <name evidence="2" type="ORF">NBR_LOCUS7319</name>
</gene>
<feature type="region of interest" description="Disordered" evidence="1">
    <location>
        <begin position="1"/>
        <end position="62"/>
    </location>
</feature>
<keyword evidence="3" id="KW-1185">Reference proteome</keyword>
<dbReference type="AlphaFoldDB" id="A0A0N4XWN2"/>
<reference evidence="4" key="1">
    <citation type="submission" date="2017-02" db="UniProtKB">
        <authorList>
            <consortium name="WormBaseParasite"/>
        </authorList>
    </citation>
    <scope>IDENTIFICATION</scope>
</reference>
<feature type="compositionally biased region" description="Basic and acidic residues" evidence="1">
    <location>
        <begin position="1"/>
        <end position="12"/>
    </location>
</feature>